<dbReference type="InterPro" id="IPR018979">
    <property type="entry name" value="FERM_N"/>
</dbReference>
<dbReference type="FunFam" id="1.20.5.450:FF:000001">
    <property type="entry name" value="radixin isoform X2"/>
    <property type="match status" value="1"/>
</dbReference>
<evidence type="ECO:0000256" key="5">
    <source>
        <dbReference type="SAM" id="MobiDB-lite"/>
    </source>
</evidence>
<dbReference type="Proteomes" id="UP001501940">
    <property type="component" value="Chromosome 14"/>
</dbReference>
<evidence type="ECO:0000256" key="3">
    <source>
        <dbReference type="ARBA" id="ARBA00023136"/>
    </source>
</evidence>
<dbReference type="Gene3D" id="1.20.80.10">
    <property type="match status" value="1"/>
</dbReference>
<dbReference type="InterPro" id="IPR019748">
    <property type="entry name" value="FERM_central"/>
</dbReference>
<comment type="subcellular location">
    <subcellularLocation>
        <location evidence="1">Cell membrane</location>
        <topology evidence="1">Peripheral membrane protein</topology>
    </subcellularLocation>
</comment>
<dbReference type="Gene3D" id="2.30.29.30">
    <property type="entry name" value="Pleckstrin-homology domain (PH domain)/Phosphotyrosine-binding domain (PTB)"/>
    <property type="match status" value="1"/>
</dbReference>
<dbReference type="PRINTS" id="PR00661">
    <property type="entry name" value="ERMFAMILY"/>
</dbReference>
<dbReference type="GeneTree" id="ENSGT01090000260082"/>
<evidence type="ECO:0000313" key="7">
    <source>
        <dbReference type="Ensembl" id="ENSAOCP00000059768.1"/>
    </source>
</evidence>
<dbReference type="Pfam" id="PF00769">
    <property type="entry name" value="ERM_C"/>
    <property type="match status" value="1"/>
</dbReference>
<dbReference type="PROSITE" id="PS00660">
    <property type="entry name" value="FERM_1"/>
    <property type="match status" value="1"/>
</dbReference>
<organism evidence="7 8">
    <name type="scientific">Amphiprion ocellaris</name>
    <name type="common">Clown anemonefish</name>
    <dbReference type="NCBI Taxonomy" id="80972"/>
    <lineage>
        <taxon>Eukaryota</taxon>
        <taxon>Metazoa</taxon>
        <taxon>Chordata</taxon>
        <taxon>Craniata</taxon>
        <taxon>Vertebrata</taxon>
        <taxon>Euteleostomi</taxon>
        <taxon>Actinopterygii</taxon>
        <taxon>Neopterygii</taxon>
        <taxon>Teleostei</taxon>
        <taxon>Neoteleostei</taxon>
        <taxon>Acanthomorphata</taxon>
        <taxon>Ovalentaria</taxon>
        <taxon>Pomacentridae</taxon>
        <taxon>Amphiprion</taxon>
    </lineage>
</organism>
<dbReference type="InterPro" id="IPR019749">
    <property type="entry name" value="Band_41_domain"/>
</dbReference>
<dbReference type="InterPro" id="IPR000299">
    <property type="entry name" value="FERM_domain"/>
</dbReference>
<dbReference type="CDD" id="cd17187">
    <property type="entry name" value="FERM_F1_ERM"/>
    <property type="match status" value="1"/>
</dbReference>
<dbReference type="Pfam" id="PF20492">
    <property type="entry name" value="ERM_helical"/>
    <property type="match status" value="1"/>
</dbReference>
<dbReference type="PRINTS" id="PR00935">
    <property type="entry name" value="BAND41"/>
</dbReference>
<dbReference type="SUPFAM" id="SSF50729">
    <property type="entry name" value="PH domain-like"/>
    <property type="match status" value="1"/>
</dbReference>
<sequence length="539" mass="63348">MPKTISVRVTTMDAELEFAIQPNTTGKQLFDQVVKTIGLREVWYFGLQYQDTKGFSTWLKLNKKVTAQDVRKESPLLFKFRAKFFPEDVSEELIQDATQRLFFLQVKEGILNDDIYCPPETAVLLASYAVQAKYADYNKEVHTPGYLSSEHLLPQRVLDQHKLNKDQWEERIQVWHEEHKGMIREESMMEYLKIAQDLEMYGVNYFNIKNKKGTELWLGVDALGLNIYEQNDKLRINKRILALCMGNHELYMRRRKPDTIEVQQMKAQAREEKNHKKMERALLENEKRKREVAEKEKEKIEKEKEELMERLKQIEEQTRRAQQELEEQTQRALELEQERKRAQEEAERLESDLRSAEDAKLALLQQSESQMKNQEHLATELADLTSKISLLEDAKKKKEEEAMQWQQKATTVQDDLEKTKEELKNKVMSAHVQEPLNAENEHDENDESSAEASAEFTAAATYKDRSEEERMTEAEKNERLQKHLLALSSELANARDESKKTVNDIIHAENMKAGRDKYKTLRQIRSGNTKQRIDEFECM</sequence>
<feature type="compositionally biased region" description="Basic and acidic residues" evidence="5">
    <location>
        <begin position="333"/>
        <end position="354"/>
    </location>
</feature>
<dbReference type="InterPro" id="IPR011174">
    <property type="entry name" value="ERM"/>
</dbReference>
<dbReference type="GO" id="GO:0005886">
    <property type="term" value="C:plasma membrane"/>
    <property type="evidence" value="ECO:0007669"/>
    <property type="project" value="UniProtKB-SubCell"/>
</dbReference>
<keyword evidence="3" id="KW-0472">Membrane</keyword>
<dbReference type="Gene3D" id="1.20.5.450">
    <property type="match status" value="1"/>
</dbReference>
<feature type="region of interest" description="Disordered" evidence="5">
    <location>
        <begin position="431"/>
        <end position="478"/>
    </location>
</feature>
<dbReference type="PIRSF" id="PIRSF002305">
    <property type="entry name" value="ERM"/>
    <property type="match status" value="1"/>
</dbReference>
<dbReference type="CDD" id="cd14473">
    <property type="entry name" value="FERM_B-lobe"/>
    <property type="match status" value="1"/>
</dbReference>
<protein>
    <recommendedName>
        <fullName evidence="6">FERM domain-containing protein</fullName>
    </recommendedName>
</protein>
<dbReference type="InterPro" id="IPR035963">
    <property type="entry name" value="FERM_2"/>
</dbReference>
<dbReference type="InterPro" id="IPR019747">
    <property type="entry name" value="FERM_CS"/>
</dbReference>
<dbReference type="PANTHER" id="PTHR23281">
    <property type="entry name" value="MERLIN/MOESIN/EZRIN/RADIXIN"/>
    <property type="match status" value="1"/>
</dbReference>
<dbReference type="SMART" id="SM01196">
    <property type="entry name" value="FERM_C"/>
    <property type="match status" value="1"/>
</dbReference>
<dbReference type="InterPro" id="IPR029071">
    <property type="entry name" value="Ubiquitin-like_domsf"/>
</dbReference>
<proteinExistence type="predicted"/>
<dbReference type="InterPro" id="IPR018980">
    <property type="entry name" value="FERM_PH-like_C"/>
</dbReference>
<evidence type="ECO:0000313" key="8">
    <source>
        <dbReference type="Proteomes" id="UP001501940"/>
    </source>
</evidence>
<feature type="compositionally biased region" description="Low complexity" evidence="5">
    <location>
        <begin position="450"/>
        <end position="461"/>
    </location>
</feature>
<reference evidence="7 8" key="1">
    <citation type="submission" date="2022-01" db="EMBL/GenBank/DDBJ databases">
        <title>A chromosome-scale genome assembly of the false clownfish, Amphiprion ocellaris.</title>
        <authorList>
            <person name="Ryu T."/>
        </authorList>
    </citation>
    <scope>NUCLEOTIDE SEQUENCE [LARGE SCALE GENOMIC DNA]</scope>
</reference>
<feature type="binding site" evidence="4">
    <location>
        <begin position="60"/>
        <end position="63"/>
    </location>
    <ligand>
        <name>a 1,2-diacyl-sn-glycero-3-phospho-(1D-myo-inositol)</name>
        <dbReference type="ChEBI" id="CHEBI:57880"/>
    </ligand>
</feature>
<dbReference type="InterPro" id="IPR000798">
    <property type="entry name" value="Ez/rad/moesin-like"/>
</dbReference>
<dbReference type="SMART" id="SM00295">
    <property type="entry name" value="B41"/>
    <property type="match status" value="1"/>
</dbReference>
<dbReference type="Ensembl" id="ENSAOCT00000071945.1">
    <property type="protein sequence ID" value="ENSAOCP00000059768.1"/>
    <property type="gene ID" value="ENSAOCG00000010084.2"/>
</dbReference>
<feature type="domain" description="FERM" evidence="6">
    <location>
        <begin position="5"/>
        <end position="322"/>
    </location>
</feature>
<evidence type="ECO:0000256" key="2">
    <source>
        <dbReference type="ARBA" id="ARBA00022475"/>
    </source>
</evidence>
<dbReference type="Gene3D" id="3.10.20.90">
    <property type="entry name" value="Phosphatidylinositol 3-kinase Catalytic Subunit, Chain A, domain 1"/>
    <property type="match status" value="1"/>
</dbReference>
<dbReference type="Pfam" id="PF09379">
    <property type="entry name" value="FERM_N"/>
    <property type="match status" value="1"/>
</dbReference>
<dbReference type="PROSITE" id="PS00661">
    <property type="entry name" value="FERM_2"/>
    <property type="match status" value="1"/>
</dbReference>
<name>A0AAQ5Z101_AMPOC</name>
<dbReference type="Gene3D" id="6.10.360.10">
    <property type="match status" value="1"/>
</dbReference>
<dbReference type="GO" id="GO:0003779">
    <property type="term" value="F:actin binding"/>
    <property type="evidence" value="ECO:0007669"/>
    <property type="project" value="InterPro"/>
</dbReference>
<accession>A0AAQ5Z101</accession>
<dbReference type="InterPro" id="IPR008954">
    <property type="entry name" value="Moesin_tail_sf"/>
</dbReference>
<dbReference type="SUPFAM" id="SSF54236">
    <property type="entry name" value="Ubiquitin-like"/>
    <property type="match status" value="1"/>
</dbReference>
<dbReference type="FunFam" id="3.10.20.90:FF:000013">
    <property type="entry name" value="radixin isoform X1"/>
    <property type="match status" value="1"/>
</dbReference>
<dbReference type="InterPro" id="IPR014352">
    <property type="entry name" value="FERM/acyl-CoA-bd_prot_sf"/>
</dbReference>
<keyword evidence="8" id="KW-1185">Reference proteome</keyword>
<dbReference type="InterPro" id="IPR011993">
    <property type="entry name" value="PH-like_dom_sf"/>
</dbReference>
<evidence type="ECO:0000256" key="4">
    <source>
        <dbReference type="PIRSR" id="PIRSR002305-1"/>
    </source>
</evidence>
<dbReference type="Pfam" id="PF00373">
    <property type="entry name" value="FERM_M"/>
    <property type="match status" value="1"/>
</dbReference>
<dbReference type="InterPro" id="IPR011259">
    <property type="entry name" value="ERM_C_dom"/>
</dbReference>
<dbReference type="SUPFAM" id="SSF47031">
    <property type="entry name" value="Second domain of FERM"/>
    <property type="match status" value="1"/>
</dbReference>
<feature type="binding site" evidence="4">
    <location>
        <position position="238"/>
    </location>
    <ligand>
        <name>a 1,2-diacyl-sn-glycero-3-phospho-(1D-myo-inositol)</name>
        <dbReference type="ChEBI" id="CHEBI:57880"/>
    </ligand>
</feature>
<keyword evidence="2" id="KW-1003">Cell membrane</keyword>
<evidence type="ECO:0000259" key="6">
    <source>
        <dbReference type="PROSITE" id="PS50057"/>
    </source>
</evidence>
<feature type="region of interest" description="Disordered" evidence="5">
    <location>
        <begin position="318"/>
        <end position="354"/>
    </location>
</feature>
<dbReference type="InterPro" id="IPR046810">
    <property type="entry name" value="ERM_helical"/>
</dbReference>
<dbReference type="SUPFAM" id="SSF48678">
    <property type="entry name" value="Moesin tail domain"/>
    <property type="match status" value="1"/>
</dbReference>
<evidence type="ECO:0000256" key="1">
    <source>
        <dbReference type="ARBA" id="ARBA00004202"/>
    </source>
</evidence>
<dbReference type="AlphaFoldDB" id="A0AAQ5Z101"/>
<dbReference type="PROSITE" id="PS50057">
    <property type="entry name" value="FERM_3"/>
    <property type="match status" value="1"/>
</dbReference>
<dbReference type="FunFam" id="1.20.80.10:FF:000002">
    <property type="entry name" value="radixin isoform X1"/>
    <property type="match status" value="1"/>
</dbReference>
<reference evidence="7" key="3">
    <citation type="submission" date="2025-09" db="UniProtKB">
        <authorList>
            <consortium name="Ensembl"/>
        </authorList>
    </citation>
    <scope>IDENTIFICATION</scope>
</reference>
<feature type="compositionally biased region" description="Basic and acidic residues" evidence="5">
    <location>
        <begin position="462"/>
        <end position="478"/>
    </location>
</feature>
<reference evidence="7" key="2">
    <citation type="submission" date="2025-08" db="UniProtKB">
        <authorList>
            <consortium name="Ensembl"/>
        </authorList>
    </citation>
    <scope>IDENTIFICATION</scope>
</reference>